<protein>
    <submittedName>
        <fullName evidence="2">Gliding motility-associated C-terminal domain-containing protein</fullName>
    </submittedName>
</protein>
<keyword evidence="3" id="KW-1185">Reference proteome</keyword>
<dbReference type="Pfam" id="PF13585">
    <property type="entry name" value="CHU_C"/>
    <property type="match status" value="1"/>
</dbReference>
<organism evidence="2 3">
    <name type="scientific">Zobellia uliginosa</name>
    <dbReference type="NCBI Taxonomy" id="143224"/>
    <lineage>
        <taxon>Bacteria</taxon>
        <taxon>Pseudomonadati</taxon>
        <taxon>Bacteroidota</taxon>
        <taxon>Flavobacteriia</taxon>
        <taxon>Flavobacteriales</taxon>
        <taxon>Flavobacteriaceae</taxon>
        <taxon>Zobellia</taxon>
    </lineage>
</organism>
<dbReference type="Proteomes" id="UP000185728">
    <property type="component" value="Unassembled WGS sequence"/>
</dbReference>
<keyword evidence="1" id="KW-0732">Signal</keyword>
<accession>A0ABY1KZG9</accession>
<sequence>MKKHLYIVALILVSGVQAQSALYNAGNLRVHDGGRIGFHTDLINDGSFDENLGLVGFYGDDLRTIGGSLPATLYDVEFVTGSGTILQTALNVLNNANFVSGDVITDRAQSFNSLNFLNNAFPNGQSNISKVDGYASVSGQSDFMFPVGDTQEFRPLRLISESPNTLARCAYYLEDPNSPSIIPGSFNTDNKAAEIGRISTVEFWHLEGSVPSTVQLLWNERSNISRLTNDVNEVVIVGYSKSENRWVSLGGPVSSGSLSQGIAATGTIVPDDYAVLTFAAAGEPRDYLDLENYFVSPNGDGINDFLEIPELALSPNNFMQIFNREGLKVFEKRNYTNEFNGHSTQNNFVVSRDKGLPSGVYFYIVTLDDLDLEFQGFLYLAND</sequence>
<gene>
    <name evidence="2" type="ORF">SAMN05421766_105135</name>
</gene>
<proteinExistence type="predicted"/>
<evidence type="ECO:0000313" key="2">
    <source>
        <dbReference type="EMBL" id="SIS94935.1"/>
    </source>
</evidence>
<evidence type="ECO:0000256" key="1">
    <source>
        <dbReference type="SAM" id="SignalP"/>
    </source>
</evidence>
<name>A0ABY1KZG9_9FLAO</name>
<dbReference type="RefSeq" id="WP_076456407.1">
    <property type="nucleotide sequence ID" value="NZ_FTOB01000005.1"/>
</dbReference>
<dbReference type="EMBL" id="FTOB01000005">
    <property type="protein sequence ID" value="SIS94935.1"/>
    <property type="molecule type" value="Genomic_DNA"/>
</dbReference>
<reference evidence="2 3" key="1">
    <citation type="submission" date="2017-01" db="EMBL/GenBank/DDBJ databases">
        <authorList>
            <person name="Varghese N."/>
            <person name="Submissions S."/>
        </authorList>
    </citation>
    <scope>NUCLEOTIDE SEQUENCE [LARGE SCALE GENOMIC DNA]</scope>
    <source>
        <strain evidence="2 3">DSM 2061</strain>
    </source>
</reference>
<evidence type="ECO:0000313" key="3">
    <source>
        <dbReference type="Proteomes" id="UP000185728"/>
    </source>
</evidence>
<feature type="chain" id="PRO_5046563925" evidence="1">
    <location>
        <begin position="21"/>
        <end position="383"/>
    </location>
</feature>
<comment type="caution">
    <text evidence="2">The sequence shown here is derived from an EMBL/GenBank/DDBJ whole genome shotgun (WGS) entry which is preliminary data.</text>
</comment>
<feature type="signal peptide" evidence="1">
    <location>
        <begin position="1"/>
        <end position="20"/>
    </location>
</feature>